<keyword evidence="5" id="KW-0067">ATP-binding</keyword>
<dbReference type="Pfam" id="PF13537">
    <property type="entry name" value="GATase_7"/>
    <property type="match status" value="1"/>
</dbReference>
<protein>
    <recommendedName>
        <fullName evidence="3">asparagine synthase (glutamine-hydrolyzing)</fullName>
        <ecNumber evidence="3">6.3.5.4</ecNumber>
    </recommendedName>
</protein>
<evidence type="ECO:0000256" key="5">
    <source>
        <dbReference type="ARBA" id="ARBA00022840"/>
    </source>
</evidence>
<accession>A0ABR5SDG7</accession>
<evidence type="ECO:0000256" key="2">
    <source>
        <dbReference type="ARBA" id="ARBA00005752"/>
    </source>
</evidence>
<dbReference type="InterPro" id="IPR006426">
    <property type="entry name" value="Asn_synth_AEB"/>
</dbReference>
<dbReference type="EC" id="6.3.5.4" evidence="3"/>
<name>A0ABR5SDG7_9BACT</name>
<evidence type="ECO:0000259" key="8">
    <source>
        <dbReference type="PROSITE" id="PS51278"/>
    </source>
</evidence>
<proteinExistence type="inferred from homology"/>
<dbReference type="Pfam" id="PF00733">
    <property type="entry name" value="Asn_synthase"/>
    <property type="match status" value="1"/>
</dbReference>
<keyword evidence="6" id="KW-0315">Glutamine amidotransferase</keyword>
<comment type="caution">
    <text evidence="9">The sequence shown here is derived from an EMBL/GenBank/DDBJ whole genome shotgun (WGS) entry which is preliminary data.</text>
</comment>
<evidence type="ECO:0000313" key="10">
    <source>
        <dbReference type="Proteomes" id="UP000060487"/>
    </source>
</evidence>
<comment type="similarity">
    <text evidence="2">Belongs to the asparagine synthetase family.</text>
</comment>
<dbReference type="EMBL" id="LNQR01000117">
    <property type="protein sequence ID" value="KWT78307.1"/>
    <property type="molecule type" value="Genomic_DNA"/>
</dbReference>
<reference evidence="9 10" key="1">
    <citation type="submission" date="2015-11" db="EMBL/GenBank/DDBJ databases">
        <authorList>
            <person name="Lin W."/>
        </authorList>
    </citation>
    <scope>NUCLEOTIDE SEQUENCE [LARGE SCALE GENOMIC DNA]</scope>
    <source>
        <strain evidence="9 10">HCH-1</strain>
    </source>
</reference>
<dbReference type="InterPro" id="IPR033738">
    <property type="entry name" value="AsnB_N"/>
</dbReference>
<dbReference type="CDD" id="cd00712">
    <property type="entry name" value="AsnB"/>
    <property type="match status" value="1"/>
</dbReference>
<feature type="domain" description="Glutamine amidotransferase type-2" evidence="8">
    <location>
        <begin position="2"/>
        <end position="208"/>
    </location>
</feature>
<evidence type="ECO:0000256" key="4">
    <source>
        <dbReference type="ARBA" id="ARBA00022741"/>
    </source>
</evidence>
<dbReference type="RefSeq" id="WP_085053530.1">
    <property type="nucleotide sequence ID" value="NZ_LNQR01000117.1"/>
</dbReference>
<evidence type="ECO:0000256" key="7">
    <source>
        <dbReference type="ARBA" id="ARBA00048741"/>
    </source>
</evidence>
<dbReference type="PANTHER" id="PTHR43284">
    <property type="entry name" value="ASPARAGINE SYNTHETASE (GLUTAMINE-HYDROLYZING)"/>
    <property type="match status" value="1"/>
</dbReference>
<dbReference type="PANTHER" id="PTHR43284:SF1">
    <property type="entry name" value="ASPARAGINE SYNTHETASE"/>
    <property type="match status" value="1"/>
</dbReference>
<evidence type="ECO:0000256" key="3">
    <source>
        <dbReference type="ARBA" id="ARBA00012737"/>
    </source>
</evidence>
<comment type="pathway">
    <text evidence="1">Amino-acid biosynthesis; L-asparagine biosynthesis; L-asparagine from L-aspartate (L-Gln route): step 1/1.</text>
</comment>
<evidence type="ECO:0000256" key="6">
    <source>
        <dbReference type="ARBA" id="ARBA00022962"/>
    </source>
</evidence>
<dbReference type="NCBIfam" id="TIGR01536">
    <property type="entry name" value="asn_synth_AEB"/>
    <property type="match status" value="1"/>
</dbReference>
<dbReference type="SUPFAM" id="SSF56235">
    <property type="entry name" value="N-terminal nucleophile aminohydrolases (Ntn hydrolases)"/>
    <property type="match status" value="1"/>
</dbReference>
<keyword evidence="9" id="KW-0436">Ligase</keyword>
<keyword evidence="4" id="KW-0547">Nucleotide-binding</keyword>
<dbReference type="Proteomes" id="UP000060487">
    <property type="component" value="Unassembled WGS sequence"/>
</dbReference>
<dbReference type="InterPro" id="IPR014729">
    <property type="entry name" value="Rossmann-like_a/b/a_fold"/>
</dbReference>
<dbReference type="GO" id="GO:0004066">
    <property type="term" value="F:asparagine synthase (glutamine-hydrolyzing) activity"/>
    <property type="evidence" value="ECO:0007669"/>
    <property type="project" value="UniProtKB-EC"/>
</dbReference>
<keyword evidence="10" id="KW-1185">Reference proteome</keyword>
<dbReference type="Gene3D" id="3.60.20.10">
    <property type="entry name" value="Glutamine Phosphoribosylpyrophosphate, subunit 1, domain 1"/>
    <property type="match status" value="1"/>
</dbReference>
<dbReference type="InterPro" id="IPR017932">
    <property type="entry name" value="GATase_2_dom"/>
</dbReference>
<dbReference type="InterPro" id="IPR051786">
    <property type="entry name" value="ASN_synthetase/amidase"/>
</dbReference>
<dbReference type="SUPFAM" id="SSF52402">
    <property type="entry name" value="Adenine nucleotide alpha hydrolases-like"/>
    <property type="match status" value="1"/>
</dbReference>
<dbReference type="PIRSF" id="PIRSF001589">
    <property type="entry name" value="Asn_synthetase_glu-h"/>
    <property type="match status" value="1"/>
</dbReference>
<sequence length="554" mass="64057">MCGIAGFISENRDYDAEKIVASMLGVMSYRGPDQYDVKSWGSAALGMVRLSIIGRQHHEIPYEDEGGRYAAVYNGEIYNHDTIRSALLTKYAFKTDSDAETALYNYIDKGVRSFDDYNGMYAFVIYDSQEKSFCIVRDKTGEKPMYYTCGKDFFAFASEMKSLLKVLPARFNSSAISYNAYEFTVGSETLFKDILSLEPGEYIKADARGFTKHEYWKLWNNIIEVPDDKKKILKYLHELVEDAIYLRTKNCVHQFGCFISGGLDSAIAACIAKPDYLYTVHYDYDDFDELDYARLVAAKLKKELVVITPSKEDFLRTKETIAFHLDTPCTWTSFSLWMLLERACKDIKVVMTGDGADEVFAGYYRYLLLYHDEQIKQVEALNMYSYLINKYYGSAAERYAKLVNRCENQFDKAVNTYLRESIGYYFDKVNGDIVHAMGLNDFYSTMQVLLQMSDRLSMAMSIENRSPFLDYRLVQYGFSMPSKYKIKGGVTKWALKEIAKKIVPKEIILRTDKRGFSAPVNKWFEWDKTGKYDRTAYKNMVYGDWKKIFKVKNA</sequence>
<dbReference type="InterPro" id="IPR029055">
    <property type="entry name" value="Ntn_hydrolases_N"/>
</dbReference>
<evidence type="ECO:0000313" key="9">
    <source>
        <dbReference type="EMBL" id="KWT78307.1"/>
    </source>
</evidence>
<dbReference type="PROSITE" id="PS51278">
    <property type="entry name" value="GATASE_TYPE_2"/>
    <property type="match status" value="1"/>
</dbReference>
<dbReference type="Gene3D" id="3.40.50.620">
    <property type="entry name" value="HUPs"/>
    <property type="match status" value="1"/>
</dbReference>
<organism evidence="9 10">
    <name type="scientific">Candidatus Magnetominusculus xianensis</name>
    <dbReference type="NCBI Taxonomy" id="1748249"/>
    <lineage>
        <taxon>Bacteria</taxon>
        <taxon>Pseudomonadati</taxon>
        <taxon>Nitrospirota</taxon>
        <taxon>Nitrospiria</taxon>
        <taxon>Nitrospirales</taxon>
        <taxon>Nitrospiraceae</taxon>
        <taxon>Candidatus Magnetominusculus</taxon>
    </lineage>
</organism>
<evidence type="ECO:0000256" key="1">
    <source>
        <dbReference type="ARBA" id="ARBA00005187"/>
    </source>
</evidence>
<gene>
    <name evidence="9" type="ORF">ASN18_2912</name>
</gene>
<dbReference type="InterPro" id="IPR001962">
    <property type="entry name" value="Asn_synthase"/>
</dbReference>
<dbReference type="CDD" id="cd01991">
    <property type="entry name" value="Asn_synthase_B_C"/>
    <property type="match status" value="1"/>
</dbReference>
<comment type="catalytic activity">
    <reaction evidence="7">
        <text>L-aspartate + L-glutamine + ATP + H2O = L-asparagine + L-glutamate + AMP + diphosphate + H(+)</text>
        <dbReference type="Rhea" id="RHEA:12228"/>
        <dbReference type="ChEBI" id="CHEBI:15377"/>
        <dbReference type="ChEBI" id="CHEBI:15378"/>
        <dbReference type="ChEBI" id="CHEBI:29985"/>
        <dbReference type="ChEBI" id="CHEBI:29991"/>
        <dbReference type="ChEBI" id="CHEBI:30616"/>
        <dbReference type="ChEBI" id="CHEBI:33019"/>
        <dbReference type="ChEBI" id="CHEBI:58048"/>
        <dbReference type="ChEBI" id="CHEBI:58359"/>
        <dbReference type="ChEBI" id="CHEBI:456215"/>
        <dbReference type="EC" id="6.3.5.4"/>
    </reaction>
</comment>